<dbReference type="AlphaFoldDB" id="K1XI04"/>
<sequence>MSQNIKNIGLLQNAHEDGDLSSGSLNALTKIPDIGAIIQQGLGVPIDSVRSSEVILLNILVDDSGSIRMAGNSQPVRDGHNMLIQALLESKQQDNIEVLNRYLNGTVLYPYTPLSLVPKMDSSNYDAVGGTPLFDETVKLLATVIAKTQDFKNSGIQVRTITLIMTDGDDCHSHTSTAKDIKKIVTDMLRSEDHIVAAMGFDDGKLDFKKVFSDMGIPDNWILTANANPAEIRKAFQMFSQSAVRASQSAAHFSQTNLGGFGG</sequence>
<organism evidence="1">
    <name type="scientific">uncultured bacterium</name>
    <name type="common">gcode 4</name>
    <dbReference type="NCBI Taxonomy" id="1234023"/>
    <lineage>
        <taxon>Bacteria</taxon>
        <taxon>environmental samples</taxon>
    </lineage>
</organism>
<evidence type="ECO:0008006" key="2">
    <source>
        <dbReference type="Google" id="ProtNLM"/>
    </source>
</evidence>
<name>K1XI04_9BACT</name>
<gene>
    <name evidence="1" type="ORF">ACD_80C00167G0015</name>
</gene>
<reference evidence="1" key="1">
    <citation type="journal article" date="2012" name="Science">
        <title>Fermentation, hydrogen, and sulfur metabolism in multiple uncultivated bacterial phyla.</title>
        <authorList>
            <person name="Wrighton K.C."/>
            <person name="Thomas B.C."/>
            <person name="Sharon I."/>
            <person name="Miller C.S."/>
            <person name="Castelle C.J."/>
            <person name="VerBerkmoes N.C."/>
            <person name="Wilkins M.J."/>
            <person name="Hettich R.L."/>
            <person name="Lipton M.S."/>
            <person name="Williams K.H."/>
            <person name="Long P.E."/>
            <person name="Banfield J.F."/>
        </authorList>
    </citation>
    <scope>NUCLEOTIDE SEQUENCE [LARGE SCALE GENOMIC DNA]</scope>
</reference>
<protein>
    <recommendedName>
        <fullName evidence="2">VWFA domain-containing protein</fullName>
    </recommendedName>
</protein>
<comment type="caution">
    <text evidence="1">The sequence shown here is derived from an EMBL/GenBank/DDBJ whole genome shotgun (WGS) entry which is preliminary data.</text>
</comment>
<proteinExistence type="predicted"/>
<dbReference type="EMBL" id="AMFJ01036174">
    <property type="protein sequence ID" value="EKD24717.1"/>
    <property type="molecule type" value="Genomic_DNA"/>
</dbReference>
<accession>K1XI04</accession>
<evidence type="ECO:0000313" key="1">
    <source>
        <dbReference type="EMBL" id="EKD24717.1"/>
    </source>
</evidence>